<dbReference type="EMBL" id="ASPP01001868">
    <property type="protein sequence ID" value="ETO35193.1"/>
    <property type="molecule type" value="Genomic_DNA"/>
</dbReference>
<accession>X6PAN5</accession>
<comment type="caution">
    <text evidence="2">The sequence shown here is derived from an EMBL/GenBank/DDBJ whole genome shotgun (WGS) entry which is preliminary data.</text>
</comment>
<dbReference type="AlphaFoldDB" id="X6PAN5"/>
<proteinExistence type="predicted"/>
<gene>
    <name evidence="2" type="ORF">RFI_01881</name>
</gene>
<keyword evidence="1" id="KW-1133">Transmembrane helix</keyword>
<keyword evidence="1" id="KW-0472">Membrane</keyword>
<evidence type="ECO:0000256" key="1">
    <source>
        <dbReference type="SAM" id="Phobius"/>
    </source>
</evidence>
<sequence length="538" mass="62655">MYKRAEKHQHMIKSIDHLHEGNTRNLFMKFKALNTKICIIPALVNEETNSAARSGSDKAYLLTKTFADSFLPDQLGRVVLNGIHSDRMKFNIGVPQGSPVLFLLYMNDLTTYSMWYRYNKVWMEFPLGPINGRCCLHRTRRKYLGLFLDSHMTCSKHVNYVYTYVHIKVSGQVYPHIIYYTRQSVRVLSMHLHWNGAADIHKKKLERIQRVAMCRILGVMNQTAYDAVNTKDKSKLYLMDWQTIDIIPGCIHAAEAGVLIVEPIQIAMMPQSNKSPFAFFFSKRTQYSNKNKQKKEKINKTYQHSHNQQQVKKKNFNLIEILRFNSLLLTNQSKLKQKIKFRHLLLKKHFCHDKKKFYFFVFVSVFATILLTLLISKINFELLSDTTRCCRSIVLCFPSKYNFFSKVYLDDEGLFFFLDSDPSMPKRLELEYSINGGSEIEAMRLALKYVGDHYRFHCGRVIVINAIFNKWDSDIYKLSIMDCQKILKSFNENNVPGSIGLKVILGFLIMIKWILLQIMLAGIATRFDLTTQISCIPG</sequence>
<organism evidence="2 3">
    <name type="scientific">Reticulomyxa filosa</name>
    <dbReference type="NCBI Taxonomy" id="46433"/>
    <lineage>
        <taxon>Eukaryota</taxon>
        <taxon>Sar</taxon>
        <taxon>Rhizaria</taxon>
        <taxon>Retaria</taxon>
        <taxon>Foraminifera</taxon>
        <taxon>Monothalamids</taxon>
        <taxon>Reticulomyxidae</taxon>
        <taxon>Reticulomyxa</taxon>
    </lineage>
</organism>
<reference evidence="2 3" key="1">
    <citation type="journal article" date="2013" name="Curr. Biol.">
        <title>The Genome of the Foraminiferan Reticulomyxa filosa.</title>
        <authorList>
            <person name="Glockner G."/>
            <person name="Hulsmann N."/>
            <person name="Schleicher M."/>
            <person name="Noegel A.A."/>
            <person name="Eichinger L."/>
            <person name="Gallinger C."/>
            <person name="Pawlowski J."/>
            <person name="Sierra R."/>
            <person name="Euteneuer U."/>
            <person name="Pillet L."/>
            <person name="Moustafa A."/>
            <person name="Platzer M."/>
            <person name="Groth M."/>
            <person name="Szafranski K."/>
            <person name="Schliwa M."/>
        </authorList>
    </citation>
    <scope>NUCLEOTIDE SEQUENCE [LARGE SCALE GENOMIC DNA]</scope>
</reference>
<feature type="transmembrane region" description="Helical" evidence="1">
    <location>
        <begin position="357"/>
        <end position="375"/>
    </location>
</feature>
<protein>
    <submittedName>
        <fullName evidence="2">Uncharacterized protein</fullName>
    </submittedName>
</protein>
<evidence type="ECO:0000313" key="2">
    <source>
        <dbReference type="EMBL" id="ETO35193.1"/>
    </source>
</evidence>
<name>X6PAN5_RETFI</name>
<dbReference type="OrthoDB" id="414730at2759"/>
<keyword evidence="1" id="KW-0812">Transmembrane</keyword>
<dbReference type="Proteomes" id="UP000023152">
    <property type="component" value="Unassembled WGS sequence"/>
</dbReference>
<evidence type="ECO:0000313" key="3">
    <source>
        <dbReference type="Proteomes" id="UP000023152"/>
    </source>
</evidence>
<keyword evidence="3" id="KW-1185">Reference proteome</keyword>
<feature type="transmembrane region" description="Helical" evidence="1">
    <location>
        <begin position="499"/>
        <end position="524"/>
    </location>
</feature>